<comment type="caution">
    <text evidence="1">The sequence shown here is derived from an EMBL/GenBank/DDBJ whole genome shotgun (WGS) entry which is preliminary data.</text>
</comment>
<dbReference type="Proteomes" id="UP000790377">
    <property type="component" value="Unassembled WGS sequence"/>
</dbReference>
<keyword evidence="1" id="KW-0808">Transferase</keyword>
<accession>A0ACB8ADY4</accession>
<keyword evidence="2" id="KW-1185">Reference proteome</keyword>
<sequence length="864" mass="98172">MALSKKLFSLNPFWPHYIALSATAIGIIAGFLRFFLIDRLDPLHCNALLNKGSWLDSDYRNWQPEGCMQHIYQPKDVATCLASRQAVFIGDSITRKLYFQFAHIVDPKLPTAPPDDDLKHSDHYLLSASGTKIDFIWDPYLNASNTHAFFDSSSINNTLAGTSSVDRPALLVVGSGLWYLRYADISGGLPAWESNVESLLNTVSAARVKAADEIVFLPVEEVVPSKLTPERRDTMHSADIDAMNSDLYHRITLPSNDPLSLFAGDTQSMPVSLPLIFNSMLDESQTEDGLHFSDAVVKAQANLLLNLRCNNAWPKKFPFDKTCCREYPLPFAGQLLILAMFVLCGPIILFLTYRRSIGMGLFIPDELRPIIIYGAAIAIIFIADRTGFWLKEQKQFSPWTFAFLGFAFTLIGMVTIHRGDKDMGFMSRDQTDEWKGWMQIVILIYHYLGASKISGIYNPVRVLVAAYLFMTGYGHTTYYVKKADFGFLRIAQVLVRLNLLTVTLAYTMNTDYLSYYFAPLVSMWYIVIYATMAIGSRFNDRRLFLVSKIILSMCIITWFMKETWLLEILFQFLERIFFIHWSAREWTFRVTLDMWIVYIGMFSALLVMTIREHRMTDHPMWPTAIKVAIGVSSFVLLWFFYFELTQESKFTYNLYHPYISFLPILAFVTLRNASPLLRSCTSRGFAFVGTCSLETFIIQYHLWLAGDTKGVLLILPGTRWRPLNFIISTIIFVYISDQVARATAALTTWICGGAEKALPTSTRDTGTAGRRNTGPSETNSESVPLTAQSGDEAHKDEEGSPYGPEPDTPIRPRRWLDRLAESPRQPSPGFKVWYGQSDWLPGVKTKLAVGVIMMWIANAFWIYP</sequence>
<evidence type="ECO:0000313" key="2">
    <source>
        <dbReference type="Proteomes" id="UP000790377"/>
    </source>
</evidence>
<protein>
    <submittedName>
        <fullName evidence="1">10 TM acyl transferase domain found in Cas1p-domain-containing protein</fullName>
    </submittedName>
</protein>
<gene>
    <name evidence="1" type="ORF">BJ138DRAFT_1064294</name>
</gene>
<dbReference type="EMBL" id="MU267697">
    <property type="protein sequence ID" value="KAH7910888.1"/>
    <property type="molecule type" value="Genomic_DNA"/>
</dbReference>
<name>A0ACB8ADY4_9AGAM</name>
<proteinExistence type="predicted"/>
<reference evidence="1" key="1">
    <citation type="journal article" date="2021" name="New Phytol.">
        <title>Evolutionary innovations through gain and loss of genes in the ectomycorrhizal Boletales.</title>
        <authorList>
            <person name="Wu G."/>
            <person name="Miyauchi S."/>
            <person name="Morin E."/>
            <person name="Kuo A."/>
            <person name="Drula E."/>
            <person name="Varga T."/>
            <person name="Kohler A."/>
            <person name="Feng B."/>
            <person name="Cao Y."/>
            <person name="Lipzen A."/>
            <person name="Daum C."/>
            <person name="Hundley H."/>
            <person name="Pangilinan J."/>
            <person name="Johnson J."/>
            <person name="Barry K."/>
            <person name="LaButti K."/>
            <person name="Ng V."/>
            <person name="Ahrendt S."/>
            <person name="Min B."/>
            <person name="Choi I.G."/>
            <person name="Park H."/>
            <person name="Plett J.M."/>
            <person name="Magnuson J."/>
            <person name="Spatafora J.W."/>
            <person name="Nagy L.G."/>
            <person name="Henrissat B."/>
            <person name="Grigoriev I.V."/>
            <person name="Yang Z.L."/>
            <person name="Xu J."/>
            <person name="Martin F.M."/>
        </authorList>
    </citation>
    <scope>NUCLEOTIDE SEQUENCE</scope>
    <source>
        <strain evidence="1">ATCC 28755</strain>
    </source>
</reference>
<evidence type="ECO:0000313" key="1">
    <source>
        <dbReference type="EMBL" id="KAH7910888.1"/>
    </source>
</evidence>
<organism evidence="1 2">
    <name type="scientific">Hygrophoropsis aurantiaca</name>
    <dbReference type="NCBI Taxonomy" id="72124"/>
    <lineage>
        <taxon>Eukaryota</taxon>
        <taxon>Fungi</taxon>
        <taxon>Dikarya</taxon>
        <taxon>Basidiomycota</taxon>
        <taxon>Agaricomycotina</taxon>
        <taxon>Agaricomycetes</taxon>
        <taxon>Agaricomycetidae</taxon>
        <taxon>Boletales</taxon>
        <taxon>Coniophorineae</taxon>
        <taxon>Hygrophoropsidaceae</taxon>
        <taxon>Hygrophoropsis</taxon>
    </lineage>
</organism>